<dbReference type="Proteomes" id="UP000229897">
    <property type="component" value="Chromosome"/>
</dbReference>
<dbReference type="InterPro" id="IPR007138">
    <property type="entry name" value="ABM_dom"/>
</dbReference>
<dbReference type="Gene3D" id="3.30.70.100">
    <property type="match status" value="1"/>
</dbReference>
<keyword evidence="2" id="KW-0560">Oxidoreductase</keyword>
<sequence length="99" mass="11501">MFREVAELKVAAGTEQLFEAGVQQAIPLFKRAKGCHGMRMERSVEEPGSYMLFVEWESIEDHMVHFRESEDFREWRRLVGGYYSAPPRVFHTTSAVEGF</sequence>
<dbReference type="SUPFAM" id="SSF54909">
    <property type="entry name" value="Dimeric alpha+beta barrel"/>
    <property type="match status" value="1"/>
</dbReference>
<protein>
    <submittedName>
        <fullName evidence="2">Antibiotic biosynthesis monooxygenase</fullName>
    </submittedName>
</protein>
<dbReference type="KEGG" id="mass:CR152_20010"/>
<dbReference type="OrthoDB" id="9798157at2"/>
<keyword evidence="3" id="KW-1185">Reference proteome</keyword>
<gene>
    <name evidence="2" type="ORF">CR152_20010</name>
</gene>
<name>A0A2D2DNJ7_9BURK</name>
<dbReference type="InterPro" id="IPR011008">
    <property type="entry name" value="Dimeric_a/b-barrel"/>
</dbReference>
<dbReference type="Pfam" id="PF03992">
    <property type="entry name" value="ABM"/>
    <property type="match status" value="1"/>
</dbReference>
<dbReference type="GO" id="GO:0004497">
    <property type="term" value="F:monooxygenase activity"/>
    <property type="evidence" value="ECO:0007669"/>
    <property type="project" value="UniProtKB-KW"/>
</dbReference>
<feature type="domain" description="ABM" evidence="1">
    <location>
        <begin position="2"/>
        <end position="91"/>
    </location>
</feature>
<dbReference type="AlphaFoldDB" id="A0A2D2DNJ7"/>
<accession>A0A2D2DNJ7</accession>
<evidence type="ECO:0000313" key="2">
    <source>
        <dbReference type="EMBL" id="ATQ76543.1"/>
    </source>
</evidence>
<keyword evidence="2" id="KW-0503">Monooxygenase</keyword>
<dbReference type="PROSITE" id="PS51725">
    <property type="entry name" value="ABM"/>
    <property type="match status" value="1"/>
</dbReference>
<evidence type="ECO:0000259" key="1">
    <source>
        <dbReference type="PROSITE" id="PS51725"/>
    </source>
</evidence>
<dbReference type="EMBL" id="CP024608">
    <property type="protein sequence ID" value="ATQ76543.1"/>
    <property type="molecule type" value="Genomic_DNA"/>
</dbReference>
<reference evidence="2" key="1">
    <citation type="submission" date="2017-10" db="EMBL/GenBank/DDBJ databases">
        <title>Massilia psychrophilum sp. nov., a novel purple-pigmented bacterium isolated from Tianshan glacier, Xinjiang Municipality, China.</title>
        <authorList>
            <person name="Wang H."/>
        </authorList>
    </citation>
    <scope>NUCLEOTIDE SEQUENCE [LARGE SCALE GENOMIC DNA]</scope>
    <source>
        <strain evidence="2">B2</strain>
    </source>
</reference>
<proteinExistence type="predicted"/>
<dbReference type="RefSeq" id="WP_099877628.1">
    <property type="nucleotide sequence ID" value="NZ_CP024608.1"/>
</dbReference>
<evidence type="ECO:0000313" key="3">
    <source>
        <dbReference type="Proteomes" id="UP000229897"/>
    </source>
</evidence>
<organism evidence="2 3">
    <name type="scientific">Massilia violaceinigra</name>
    <dbReference type="NCBI Taxonomy" id="2045208"/>
    <lineage>
        <taxon>Bacteria</taxon>
        <taxon>Pseudomonadati</taxon>
        <taxon>Pseudomonadota</taxon>
        <taxon>Betaproteobacteria</taxon>
        <taxon>Burkholderiales</taxon>
        <taxon>Oxalobacteraceae</taxon>
        <taxon>Telluria group</taxon>
        <taxon>Massilia</taxon>
    </lineage>
</organism>